<dbReference type="AlphaFoldDB" id="A0A6G7PZC2"/>
<feature type="domain" description="OmpR/PhoB-type" evidence="9">
    <location>
        <begin position="125"/>
        <end position="222"/>
    </location>
</feature>
<protein>
    <submittedName>
        <fullName evidence="10">Response regulator transcription factor</fullName>
    </submittedName>
</protein>
<reference evidence="10 11" key="1">
    <citation type="submission" date="2020-02" db="EMBL/GenBank/DDBJ databases">
        <title>Genome analysis of Thermosulfuriphilus ammonigenes ST65T, an anaerobic thermophilic chemolithoautotrophic bacterium isolated from a deep-sea hydrothermal vent.</title>
        <authorList>
            <person name="Slobodkina G."/>
            <person name="Allioux M."/>
            <person name="Merkel A."/>
            <person name="Alain K."/>
            <person name="Jebbar M."/>
            <person name="Slobodkin A."/>
        </authorList>
    </citation>
    <scope>NUCLEOTIDE SEQUENCE [LARGE SCALE GENOMIC DNA]</scope>
    <source>
        <strain evidence="10 11">ST65</strain>
    </source>
</reference>
<dbReference type="FunFam" id="1.10.10.10:FF:000005">
    <property type="entry name" value="Two-component system response regulator"/>
    <property type="match status" value="1"/>
</dbReference>
<dbReference type="Gene3D" id="3.40.50.2300">
    <property type="match status" value="1"/>
</dbReference>
<dbReference type="GO" id="GO:0000156">
    <property type="term" value="F:phosphorelay response regulator activity"/>
    <property type="evidence" value="ECO:0007669"/>
    <property type="project" value="TreeGrafter"/>
</dbReference>
<keyword evidence="11" id="KW-1185">Reference proteome</keyword>
<dbReference type="SUPFAM" id="SSF52172">
    <property type="entry name" value="CheY-like"/>
    <property type="match status" value="1"/>
</dbReference>
<dbReference type="CDD" id="cd00383">
    <property type="entry name" value="trans_reg_C"/>
    <property type="match status" value="1"/>
</dbReference>
<dbReference type="GO" id="GO:0006355">
    <property type="term" value="P:regulation of DNA-templated transcription"/>
    <property type="evidence" value="ECO:0007669"/>
    <property type="project" value="InterPro"/>
</dbReference>
<dbReference type="InterPro" id="IPR036388">
    <property type="entry name" value="WH-like_DNA-bd_sf"/>
</dbReference>
<keyword evidence="4 7" id="KW-0238">DNA-binding</keyword>
<evidence type="ECO:0000313" key="11">
    <source>
        <dbReference type="Proteomes" id="UP000502179"/>
    </source>
</evidence>
<feature type="modified residue" description="4-aspartylphosphate" evidence="6">
    <location>
        <position position="51"/>
    </location>
</feature>
<dbReference type="InterPro" id="IPR039420">
    <property type="entry name" value="WalR-like"/>
</dbReference>
<keyword evidence="5" id="KW-0804">Transcription</keyword>
<evidence type="ECO:0000256" key="7">
    <source>
        <dbReference type="PROSITE-ProRule" id="PRU01091"/>
    </source>
</evidence>
<feature type="domain" description="Response regulatory" evidence="8">
    <location>
        <begin position="2"/>
        <end position="116"/>
    </location>
</feature>
<sequence length="224" mass="25513">MKILLIEDDQRLVEFIKKGLEQAGFSVETAEDGLSGYDLALQLEVDLLIVDIMLPLIDGFELIRSLRVKRPTLPILVLSAKRSVEDRVRGLELGSDDYLTKPFSFAELLARIRALLRRAGRPPERLVIEVGGLKIDLLAREVRRGQEKIDLLPKEFALLEYLARNKGRVLTRIQILEKIWGYQFDPESNVVDVHICRLREKLGSAHRGLIRTIRGAGYMLTDET</sequence>
<gene>
    <name evidence="10" type="ORF">G4V39_09000</name>
</gene>
<evidence type="ECO:0000259" key="9">
    <source>
        <dbReference type="PROSITE" id="PS51755"/>
    </source>
</evidence>
<dbReference type="InterPro" id="IPR001867">
    <property type="entry name" value="OmpR/PhoB-type_DNA-bd"/>
</dbReference>
<evidence type="ECO:0000256" key="6">
    <source>
        <dbReference type="PROSITE-ProRule" id="PRU00169"/>
    </source>
</evidence>
<evidence type="ECO:0000256" key="5">
    <source>
        <dbReference type="ARBA" id="ARBA00023163"/>
    </source>
</evidence>
<feature type="DNA-binding region" description="OmpR/PhoB-type" evidence="7">
    <location>
        <begin position="125"/>
        <end position="222"/>
    </location>
</feature>
<dbReference type="PROSITE" id="PS51755">
    <property type="entry name" value="OMPR_PHOB"/>
    <property type="match status" value="1"/>
</dbReference>
<dbReference type="PANTHER" id="PTHR48111:SF22">
    <property type="entry name" value="REGULATOR OF RPOS"/>
    <property type="match status" value="1"/>
</dbReference>
<dbReference type="SMART" id="SM00862">
    <property type="entry name" value="Trans_reg_C"/>
    <property type="match status" value="1"/>
</dbReference>
<dbReference type="Gene3D" id="1.10.10.10">
    <property type="entry name" value="Winged helix-like DNA-binding domain superfamily/Winged helix DNA-binding domain"/>
    <property type="match status" value="1"/>
</dbReference>
<dbReference type="PROSITE" id="PS50110">
    <property type="entry name" value="RESPONSE_REGULATORY"/>
    <property type="match status" value="1"/>
</dbReference>
<evidence type="ECO:0000256" key="2">
    <source>
        <dbReference type="ARBA" id="ARBA00023012"/>
    </source>
</evidence>
<name>A0A6G7PZC2_9BACT</name>
<evidence type="ECO:0000256" key="4">
    <source>
        <dbReference type="ARBA" id="ARBA00023125"/>
    </source>
</evidence>
<dbReference type="PANTHER" id="PTHR48111">
    <property type="entry name" value="REGULATOR OF RPOS"/>
    <property type="match status" value="1"/>
</dbReference>
<dbReference type="GO" id="GO:0032993">
    <property type="term" value="C:protein-DNA complex"/>
    <property type="evidence" value="ECO:0007669"/>
    <property type="project" value="TreeGrafter"/>
</dbReference>
<evidence type="ECO:0000313" key="10">
    <source>
        <dbReference type="EMBL" id="QIJ72896.1"/>
    </source>
</evidence>
<dbReference type="Proteomes" id="UP000502179">
    <property type="component" value="Chromosome"/>
</dbReference>
<dbReference type="GO" id="GO:0005829">
    <property type="term" value="C:cytosol"/>
    <property type="evidence" value="ECO:0007669"/>
    <property type="project" value="TreeGrafter"/>
</dbReference>
<organism evidence="10 11">
    <name type="scientific">Thermosulfuriphilus ammonigenes</name>
    <dbReference type="NCBI Taxonomy" id="1936021"/>
    <lineage>
        <taxon>Bacteria</taxon>
        <taxon>Pseudomonadati</taxon>
        <taxon>Thermodesulfobacteriota</taxon>
        <taxon>Thermodesulfobacteria</taxon>
        <taxon>Thermodesulfobacteriales</taxon>
        <taxon>Thermodesulfobacteriaceae</taxon>
        <taxon>Thermosulfuriphilus</taxon>
    </lineage>
</organism>
<dbReference type="EMBL" id="CP048877">
    <property type="protein sequence ID" value="QIJ72896.1"/>
    <property type="molecule type" value="Genomic_DNA"/>
</dbReference>
<dbReference type="InterPro" id="IPR001789">
    <property type="entry name" value="Sig_transdc_resp-reg_receiver"/>
</dbReference>
<dbReference type="Gene3D" id="6.10.250.690">
    <property type="match status" value="1"/>
</dbReference>
<dbReference type="Pfam" id="PF00072">
    <property type="entry name" value="Response_reg"/>
    <property type="match status" value="1"/>
</dbReference>
<dbReference type="Pfam" id="PF00486">
    <property type="entry name" value="Trans_reg_C"/>
    <property type="match status" value="1"/>
</dbReference>
<evidence type="ECO:0000256" key="3">
    <source>
        <dbReference type="ARBA" id="ARBA00023015"/>
    </source>
</evidence>
<dbReference type="GO" id="GO:0000976">
    <property type="term" value="F:transcription cis-regulatory region binding"/>
    <property type="evidence" value="ECO:0007669"/>
    <property type="project" value="TreeGrafter"/>
</dbReference>
<dbReference type="SMART" id="SM00448">
    <property type="entry name" value="REC"/>
    <property type="match status" value="1"/>
</dbReference>
<proteinExistence type="predicted"/>
<accession>A0A6G7PZC2</accession>
<evidence type="ECO:0000259" key="8">
    <source>
        <dbReference type="PROSITE" id="PS50110"/>
    </source>
</evidence>
<keyword evidence="3" id="KW-0805">Transcription regulation</keyword>
<keyword evidence="1 6" id="KW-0597">Phosphoprotein</keyword>
<evidence type="ECO:0000256" key="1">
    <source>
        <dbReference type="ARBA" id="ARBA00022553"/>
    </source>
</evidence>
<dbReference type="KEGG" id="tav:G4V39_09000"/>
<dbReference type="InterPro" id="IPR011006">
    <property type="entry name" value="CheY-like_superfamily"/>
</dbReference>
<keyword evidence="2" id="KW-0902">Two-component regulatory system</keyword>